<feature type="region of interest" description="Disordered" evidence="1">
    <location>
        <begin position="651"/>
        <end position="696"/>
    </location>
</feature>
<feature type="region of interest" description="Disordered" evidence="1">
    <location>
        <begin position="853"/>
        <end position="878"/>
    </location>
</feature>
<protein>
    <recommendedName>
        <fullName evidence="4">RING-type domain-containing protein</fullName>
    </recommendedName>
</protein>
<name>A0ABR3C226_9TREE</name>
<evidence type="ECO:0000313" key="2">
    <source>
        <dbReference type="EMBL" id="KAL0254175.1"/>
    </source>
</evidence>
<feature type="compositionally biased region" description="Low complexity" evidence="1">
    <location>
        <begin position="381"/>
        <end position="405"/>
    </location>
</feature>
<dbReference type="Proteomes" id="UP000054399">
    <property type="component" value="Unassembled WGS sequence"/>
</dbReference>
<feature type="region of interest" description="Disordered" evidence="1">
    <location>
        <begin position="1"/>
        <end position="72"/>
    </location>
</feature>
<proteinExistence type="predicted"/>
<keyword evidence="3" id="KW-1185">Reference proteome</keyword>
<sequence length="945" mass="103381">MQSESIIINMSALSTDVRDRSKRRFPRPSIDPFFSGTTGTPPPLSSEGEEEKTGSDFQNYPSNTPPCDTPSTTGTFFTTDSGDETSDVADTTVIANDTITRIVNLQDEEEVIVQSTPLPSVESEGCNATELEQVPEGYAASQTSSTRATENAGCSQSSFLDDCLPDLKETLVVPIKVMKGDRVVTERHVELSYKDQRECLACLDSLREVVGNHRRKQRKVDVDDGSVVWLCANDKCGSFMCTLCAVDWANRELLRFRPPTCPRCDGYWEIKTLVDHARTCNPKGPDRPIRPPPINRFVDKHGRSDDLMSGMIRFRNIYRKPDGSEYDSAEAYMFWLVVMINESAGFTYHGSDSEKHLFERVWESSYQVYSVDDTDNRLPAESSSEESSSTSSSSGRSEGGSQSPSPRHVSGNYETEASRYASEAMNSAIISWGFAQPLGNQQQFPIRTMRSEPVMRQRAPLRGLSHQPNFQIGRGVAGHRTVSVNSFSTKMNATPTDVTPTPTQATHAKASMRTCNSGYFACGNPKAEKPVVSPFLNMLESTLRRVAQEKSFGDNPRSSEAFYYRRFSGAVEQARHERVIVASEFGQTKSPRDPVRMKTSILKSMVSVPVLAMNKLRASRYFTTEPCVLPTVDGVAASDLRRVSRTLDSDSTMRFGDNKRGNAPCRQSGTSRLTASVPSAETTATGFSNGDDAVHVQRPSMPLLPFDAQRNHLRKPSPTGNWRSSLSSSKDFIKGLSTLIIPQDVDSDLPASCDPSGSNGACGTADSSRGAPHVTLAHTDCDSISKSEKSDISKLGSKVSHHALFGGADFTSSASKLLSGSGSEISRIDNGEMESMANSVDSNQVHSHTHAHLPGVDTRSTVPSLDTASSSTSTSTSRVSYEPCLLRPDEHSAYLHIRVPAPLPPPLGTIPYPRFSPSGNLQDGKGSEGKKLELKGLWRKFIKKK</sequence>
<feature type="compositionally biased region" description="Polar residues" evidence="1">
    <location>
        <begin position="665"/>
        <end position="688"/>
    </location>
</feature>
<dbReference type="RefSeq" id="XP_066616396.1">
    <property type="nucleotide sequence ID" value="XM_066756110.1"/>
</dbReference>
<evidence type="ECO:0008006" key="4">
    <source>
        <dbReference type="Google" id="ProtNLM"/>
    </source>
</evidence>
<organism evidence="2 3">
    <name type="scientific">Cryptococcus tetragattii IND107</name>
    <dbReference type="NCBI Taxonomy" id="1296105"/>
    <lineage>
        <taxon>Eukaryota</taxon>
        <taxon>Fungi</taxon>
        <taxon>Dikarya</taxon>
        <taxon>Basidiomycota</taxon>
        <taxon>Agaricomycotina</taxon>
        <taxon>Tremellomycetes</taxon>
        <taxon>Tremellales</taxon>
        <taxon>Cryptococcaceae</taxon>
        <taxon>Cryptococcus</taxon>
        <taxon>Cryptococcus gattii species complex</taxon>
    </lineage>
</organism>
<feature type="compositionally biased region" description="Polar residues" evidence="1">
    <location>
        <begin position="1"/>
        <end position="14"/>
    </location>
</feature>
<dbReference type="EMBL" id="ATAM02000002">
    <property type="protein sequence ID" value="KAL0254175.1"/>
    <property type="molecule type" value="Genomic_DNA"/>
</dbReference>
<feature type="compositionally biased region" description="Polar residues" evidence="1">
    <location>
        <begin position="858"/>
        <end position="868"/>
    </location>
</feature>
<gene>
    <name evidence="2" type="ORF">I308_101555</name>
</gene>
<comment type="caution">
    <text evidence="2">The sequence shown here is derived from an EMBL/GenBank/DDBJ whole genome shotgun (WGS) entry which is preliminary data.</text>
</comment>
<evidence type="ECO:0000313" key="3">
    <source>
        <dbReference type="Proteomes" id="UP000054399"/>
    </source>
</evidence>
<evidence type="ECO:0000256" key="1">
    <source>
        <dbReference type="SAM" id="MobiDB-lite"/>
    </source>
</evidence>
<feature type="region of interest" description="Disordered" evidence="1">
    <location>
        <begin position="373"/>
        <end position="411"/>
    </location>
</feature>
<accession>A0ABR3C226</accession>
<reference evidence="2" key="1">
    <citation type="submission" date="2015-01" db="EMBL/GenBank/DDBJ databases">
        <authorList>
            <consortium name="The Broad Institute Genomics Platform"/>
            <person name="Cuomo C."/>
            <person name="Litvintseva A."/>
            <person name="Chen Y."/>
            <person name="Heitman J."/>
            <person name="Sun S."/>
            <person name="Springer D."/>
            <person name="Dromer F."/>
            <person name="Young S."/>
            <person name="Zeng Q."/>
            <person name="Gargeya S."/>
            <person name="Abouelleil A."/>
            <person name="Alvarado L."/>
            <person name="Chapman S.B."/>
            <person name="Gainer-Dewar J."/>
            <person name="Goldberg J."/>
            <person name="Griggs A."/>
            <person name="Gujja S."/>
            <person name="Hansen M."/>
            <person name="Howarth C."/>
            <person name="Imamovic A."/>
            <person name="Larimer J."/>
            <person name="Murphy C."/>
            <person name="Naylor J."/>
            <person name="Pearson M."/>
            <person name="Priest M."/>
            <person name="Roberts A."/>
            <person name="Saif S."/>
            <person name="Shea T."/>
            <person name="Sykes S."/>
            <person name="Wortman J."/>
            <person name="Nusbaum C."/>
            <person name="Birren B."/>
        </authorList>
    </citation>
    <scope>NUCLEOTIDE SEQUENCE</scope>
    <source>
        <strain evidence="2">IND107</strain>
    </source>
</reference>
<reference evidence="2" key="2">
    <citation type="submission" date="2024-01" db="EMBL/GenBank/DDBJ databases">
        <title>Comparative genomics of Cryptococcus and Kwoniella reveals pathogenesis evolution and contrasting modes of karyotype evolution via chromosome fusion or intercentromeric recombination.</title>
        <authorList>
            <person name="Coelho M.A."/>
            <person name="David-Palma M."/>
            <person name="Shea T."/>
            <person name="Bowers K."/>
            <person name="Mcginley-Smith S."/>
            <person name="Mohammad A.W."/>
            <person name="Gnirke A."/>
            <person name="Yurkov A.M."/>
            <person name="Nowrousian M."/>
            <person name="Sun S."/>
            <person name="Cuomo C.A."/>
            <person name="Heitman J."/>
        </authorList>
    </citation>
    <scope>NUCLEOTIDE SEQUENCE</scope>
    <source>
        <strain evidence="2">IND107</strain>
    </source>
</reference>
<dbReference type="GeneID" id="91988413"/>